<evidence type="ECO:0000256" key="1">
    <source>
        <dbReference type="SAM" id="Phobius"/>
    </source>
</evidence>
<evidence type="ECO:0000313" key="3">
    <source>
        <dbReference type="Proteomes" id="UP000428325"/>
    </source>
</evidence>
<gene>
    <name evidence="2" type="ORF">EI982_04695</name>
</gene>
<keyword evidence="1" id="KW-0472">Membrane</keyword>
<reference evidence="2 3" key="1">
    <citation type="submission" date="2018-12" db="EMBL/GenBank/DDBJ databases">
        <title>Complete genome sequence of Haloplanus rallus MBLA0036.</title>
        <authorList>
            <person name="Nam Y.-d."/>
            <person name="Kang J."/>
            <person name="Chung W.-H."/>
            <person name="Park Y.S."/>
        </authorList>
    </citation>
    <scope>NUCLEOTIDE SEQUENCE [LARGE SCALE GENOMIC DNA]</scope>
    <source>
        <strain evidence="2 3">MBLA0036</strain>
    </source>
</reference>
<feature type="transmembrane region" description="Helical" evidence="1">
    <location>
        <begin position="225"/>
        <end position="245"/>
    </location>
</feature>
<name>A0A6B9FDL2_9EURY</name>
<feature type="transmembrane region" description="Helical" evidence="1">
    <location>
        <begin position="12"/>
        <end position="31"/>
    </location>
</feature>
<keyword evidence="1" id="KW-0812">Transmembrane</keyword>
<dbReference type="Proteomes" id="UP000428325">
    <property type="component" value="Chromosome"/>
</dbReference>
<keyword evidence="3" id="KW-1185">Reference proteome</keyword>
<dbReference type="GeneID" id="99245306"/>
<evidence type="ECO:0000313" key="2">
    <source>
        <dbReference type="EMBL" id="QGX94129.1"/>
    </source>
</evidence>
<organism evidence="2 3">
    <name type="scientific">Haloplanus rallus</name>
    <dbReference type="NCBI Taxonomy" id="1816183"/>
    <lineage>
        <taxon>Archaea</taxon>
        <taxon>Methanobacteriati</taxon>
        <taxon>Methanobacteriota</taxon>
        <taxon>Stenosarchaea group</taxon>
        <taxon>Halobacteria</taxon>
        <taxon>Halobacteriales</taxon>
        <taxon>Haloferacaceae</taxon>
        <taxon>Haloplanus</taxon>
    </lineage>
</organism>
<accession>A0A6B9FDL2</accession>
<dbReference type="KEGG" id="hra:EI982_04695"/>
<dbReference type="OrthoDB" id="170690at2157"/>
<proteinExistence type="predicted"/>
<dbReference type="RefSeq" id="WP_157688366.1">
    <property type="nucleotide sequence ID" value="NZ_CP034345.1"/>
</dbReference>
<dbReference type="AlphaFoldDB" id="A0A6B9FDL2"/>
<dbReference type="EMBL" id="CP034345">
    <property type="protein sequence ID" value="QGX94129.1"/>
    <property type="molecule type" value="Genomic_DNA"/>
</dbReference>
<keyword evidence="1" id="KW-1133">Transmembrane helix</keyword>
<sequence length="246" mass="25615">MPADLPTPSLFGLALLAVGLLITLVSLRYVWRSSSLLRAETVSRIDGAEGALVRLTGTVEAEGESIEAPFSGVDCVVLRPVVEERRVGSFLLPTDVTIHDPARSRPFALRTPHATVPVDAPSRTVALDPTVVATVGAGETPPARIADYERGTAGVGPESGFRSPPALLAPLARALSLGRRRYAERRLSPGESVTVVGRVVDGRLDPLLVVDGSPIRALLRLSKTAVAGLLVGVFAAALGAGLLIVG</sequence>
<protein>
    <submittedName>
        <fullName evidence="2">Uncharacterized protein</fullName>
    </submittedName>
</protein>